<evidence type="ECO:0000259" key="2">
    <source>
        <dbReference type="Pfam" id="PF14420"/>
    </source>
</evidence>
<feature type="compositionally biased region" description="Low complexity" evidence="1">
    <location>
        <begin position="166"/>
        <end position="180"/>
    </location>
</feature>
<dbReference type="AlphaFoldDB" id="A0A1C1CSU5"/>
<proteinExistence type="predicted"/>
<protein>
    <recommendedName>
        <fullName evidence="2">Clr5 domain-containing protein</fullName>
    </recommendedName>
</protein>
<feature type="compositionally biased region" description="Pro residues" evidence="1">
    <location>
        <begin position="609"/>
        <end position="620"/>
    </location>
</feature>
<dbReference type="eggNOG" id="ENOG502R9XT">
    <property type="taxonomic scope" value="Eukaryota"/>
</dbReference>
<keyword evidence="4" id="KW-1185">Reference proteome</keyword>
<feature type="region of interest" description="Disordered" evidence="1">
    <location>
        <begin position="482"/>
        <end position="752"/>
    </location>
</feature>
<evidence type="ECO:0000313" key="4">
    <source>
        <dbReference type="Proteomes" id="UP000094526"/>
    </source>
</evidence>
<name>A0A1C1CSU5_9EURO</name>
<gene>
    <name evidence="3" type="ORF">CLCR_08092</name>
</gene>
<organism evidence="3 4">
    <name type="scientific">Cladophialophora carrionii</name>
    <dbReference type="NCBI Taxonomy" id="86049"/>
    <lineage>
        <taxon>Eukaryota</taxon>
        <taxon>Fungi</taxon>
        <taxon>Dikarya</taxon>
        <taxon>Ascomycota</taxon>
        <taxon>Pezizomycotina</taxon>
        <taxon>Eurotiomycetes</taxon>
        <taxon>Chaetothyriomycetidae</taxon>
        <taxon>Chaetothyriales</taxon>
        <taxon>Herpotrichiellaceae</taxon>
        <taxon>Cladophialophora</taxon>
    </lineage>
</organism>
<dbReference type="Pfam" id="PF14420">
    <property type="entry name" value="Clr5"/>
    <property type="match status" value="1"/>
</dbReference>
<evidence type="ECO:0000313" key="3">
    <source>
        <dbReference type="EMBL" id="OCT51580.1"/>
    </source>
</evidence>
<dbReference type="OrthoDB" id="5290791at2759"/>
<sequence>MDQPTSISASTAASASPNIEQLLSRWPVASTLSRRLPVGDLIVVSRLSVTLRALLHGFELPATTAETPNSVRPELHIGHHGTVYWQRLKHRAPFECSSRTHTKGPAPKPCRYCSRPICDACIVRDSLFKGHENTFPNRVRYLCKQCWESGNDSQTRRYPLDVTPGSEHSSGSPSSSSSSSLTRKQWYDPSGSTRDYCTCTLKTDGILCLECKDAQNRSAVSSCSTSTPSSETRCHGQSCTNTLTAEDIDRRRICLWCNKALPRQLGGTTRHHWTQKVIEARARHAASRSADVEEWNRKRLRERTMSRREMRGDDAVRDDPDADVPQLVRHLDTINYQNYMAPSAAPSPDAVFASKTGYWRYSRDFMLAMRSRCAKATPTPPGVSLRAETAGKDMPFAQTNAEKAADRLTLAAAMRKMPRDRLAEWCAYRAVIMDCLLEQNLSHETTREFMQREHNFDASIEEYGEVMHVWTTQERRRKSLECEIGTTAKGRRKGAALQHGSDTTTKGRAKGKGKGKGKEKVAASLKRHQPDPSFKPGKAPGTTVSTTGKDGLGLHDNGGQHVDVDIDIDIDSDNDPSDDPSTQTSAPGSLRRRLSGEGGESGARMYQSRPPPPPPPPPPAQRRGDGADVRLLQPGRSMPSQDRRQDLSQPTALPSSSSSSSSQSTAMLQTASTSTSTPSTRSPDPTQPGRHGGPTTRDPKPNDLSSRYIPVFVRPDEPPDANEEPPPYEADGWTWPGEVEHDHDHGHGQAEH</sequence>
<dbReference type="VEuPathDB" id="FungiDB:CLCR_08092"/>
<dbReference type="InterPro" id="IPR025676">
    <property type="entry name" value="Clr5_dom"/>
</dbReference>
<reference evidence="4" key="1">
    <citation type="submission" date="2015-07" db="EMBL/GenBank/DDBJ databases">
        <authorList>
            <person name="Teixeira M.M."/>
            <person name="Souza R.C."/>
            <person name="Almeida L.G."/>
            <person name="Vicente V.A."/>
            <person name="de Hoog S."/>
            <person name="Bocca A.L."/>
            <person name="de Almeida S.R."/>
            <person name="Vasconcelos A.T."/>
            <person name="Felipe M.S."/>
        </authorList>
    </citation>
    <scope>NUCLEOTIDE SEQUENCE [LARGE SCALE GENOMIC DNA]</scope>
    <source>
        <strain evidence="4">KSF</strain>
    </source>
</reference>
<dbReference type="VEuPathDB" id="FungiDB:G647_06516"/>
<dbReference type="Proteomes" id="UP000094526">
    <property type="component" value="Unassembled WGS sequence"/>
</dbReference>
<evidence type="ECO:0000256" key="1">
    <source>
        <dbReference type="SAM" id="MobiDB-lite"/>
    </source>
</evidence>
<dbReference type="EMBL" id="LGRB01000009">
    <property type="protein sequence ID" value="OCT51580.1"/>
    <property type="molecule type" value="Genomic_DNA"/>
</dbReference>
<feature type="compositionally biased region" description="Low complexity" evidence="1">
    <location>
        <begin position="647"/>
        <end position="688"/>
    </location>
</feature>
<feature type="compositionally biased region" description="Acidic residues" evidence="1">
    <location>
        <begin position="565"/>
        <end position="578"/>
    </location>
</feature>
<feature type="region of interest" description="Disordered" evidence="1">
    <location>
        <begin position="157"/>
        <end position="191"/>
    </location>
</feature>
<feature type="domain" description="Clr5" evidence="2">
    <location>
        <begin position="423"/>
        <end position="470"/>
    </location>
</feature>
<accession>A0A1C1CSU5</accession>
<feature type="compositionally biased region" description="Basic and acidic residues" evidence="1">
    <location>
        <begin position="738"/>
        <end position="752"/>
    </location>
</feature>
<comment type="caution">
    <text evidence="3">The sequence shown here is derived from an EMBL/GenBank/DDBJ whole genome shotgun (WGS) entry which is preliminary data.</text>
</comment>